<evidence type="ECO:0000313" key="1">
    <source>
        <dbReference type="EMBL" id="CCI15556.1"/>
    </source>
</evidence>
<protein>
    <submittedName>
        <fullName evidence="1">Uncharacterized protein</fullName>
    </submittedName>
</protein>
<dbReference type="AlphaFoldDB" id="I4H0I2"/>
<reference evidence="1 2" key="1">
    <citation type="submission" date="2012-04" db="EMBL/GenBank/DDBJ databases">
        <authorList>
            <person name="Genoscope - CEA"/>
        </authorList>
    </citation>
    <scope>NUCLEOTIDE SEQUENCE [LARGE SCALE GENOMIC DNA]</scope>
    <source>
        <strain evidence="1 2">9807</strain>
    </source>
</reference>
<name>I4H0I2_MICAE</name>
<proteinExistence type="predicted"/>
<dbReference type="EMBL" id="CAIM01000046">
    <property type="protein sequence ID" value="CCI15556.1"/>
    <property type="molecule type" value="Genomic_DNA"/>
</dbReference>
<organism evidence="1 2">
    <name type="scientific">Microcystis aeruginosa PCC 9807</name>
    <dbReference type="NCBI Taxonomy" id="1160283"/>
    <lineage>
        <taxon>Bacteria</taxon>
        <taxon>Bacillati</taxon>
        <taxon>Cyanobacteriota</taxon>
        <taxon>Cyanophyceae</taxon>
        <taxon>Oscillatoriophycideae</taxon>
        <taxon>Chroococcales</taxon>
        <taxon>Microcystaceae</taxon>
        <taxon>Microcystis</taxon>
    </lineage>
</organism>
<gene>
    <name evidence="1" type="ORF">MICAF_140002</name>
</gene>
<dbReference type="Proteomes" id="UP000003613">
    <property type="component" value="Unassembled WGS sequence"/>
</dbReference>
<evidence type="ECO:0000313" key="2">
    <source>
        <dbReference type="Proteomes" id="UP000003613"/>
    </source>
</evidence>
<accession>I4H0I2</accession>
<dbReference type="HOGENOM" id="CLU_2618025_0_0_3"/>
<sequence>MLGKALKTILPENYPYSSPFHTETRRANVFYNSSTVRLSGNDITQTQLCQVAGFVKTFFPFSNFSSLPKNFLLPQTSR</sequence>
<comment type="caution">
    <text evidence="1">The sequence shown here is derived from an EMBL/GenBank/DDBJ whole genome shotgun (WGS) entry which is preliminary data.</text>
</comment>